<proteinExistence type="predicted"/>
<dbReference type="VEuPathDB" id="VectorBase:RSAN_050781"/>
<accession>A0A9D4SZD4</accession>
<reference evidence="2" key="2">
    <citation type="submission" date="2021-09" db="EMBL/GenBank/DDBJ databases">
        <authorList>
            <person name="Jia N."/>
            <person name="Wang J."/>
            <person name="Shi W."/>
            <person name="Du L."/>
            <person name="Sun Y."/>
            <person name="Zhan W."/>
            <person name="Jiang J."/>
            <person name="Wang Q."/>
            <person name="Zhang B."/>
            <person name="Ji P."/>
            <person name="Sakyi L.B."/>
            <person name="Cui X."/>
            <person name="Yuan T."/>
            <person name="Jiang B."/>
            <person name="Yang W."/>
            <person name="Lam T.T.-Y."/>
            <person name="Chang Q."/>
            <person name="Ding S."/>
            <person name="Wang X."/>
            <person name="Zhu J."/>
            <person name="Ruan X."/>
            <person name="Zhao L."/>
            <person name="Wei J."/>
            <person name="Que T."/>
            <person name="Du C."/>
            <person name="Cheng J."/>
            <person name="Dai P."/>
            <person name="Han X."/>
            <person name="Huang E."/>
            <person name="Gao Y."/>
            <person name="Liu J."/>
            <person name="Shao H."/>
            <person name="Ye R."/>
            <person name="Li L."/>
            <person name="Wei W."/>
            <person name="Wang X."/>
            <person name="Wang C."/>
            <person name="Huo Q."/>
            <person name="Li W."/>
            <person name="Guo W."/>
            <person name="Chen H."/>
            <person name="Chen S."/>
            <person name="Zhou L."/>
            <person name="Zhou L."/>
            <person name="Ni X."/>
            <person name="Tian J."/>
            <person name="Zhou Y."/>
            <person name="Sheng Y."/>
            <person name="Liu T."/>
            <person name="Pan Y."/>
            <person name="Xia L."/>
            <person name="Li J."/>
            <person name="Zhao F."/>
            <person name="Cao W."/>
        </authorList>
    </citation>
    <scope>NUCLEOTIDE SEQUENCE</scope>
    <source>
        <strain evidence="2">Rsan-2018</strain>
        <tissue evidence="2">Larvae</tissue>
    </source>
</reference>
<dbReference type="EMBL" id="JABSTV010001249">
    <property type="protein sequence ID" value="KAH7962249.1"/>
    <property type="molecule type" value="Genomic_DNA"/>
</dbReference>
<dbReference type="Proteomes" id="UP000821837">
    <property type="component" value="Chromosome 3"/>
</dbReference>
<reference evidence="2" key="1">
    <citation type="journal article" date="2020" name="Cell">
        <title>Large-Scale Comparative Analyses of Tick Genomes Elucidate Their Genetic Diversity and Vector Capacities.</title>
        <authorList>
            <consortium name="Tick Genome and Microbiome Consortium (TIGMIC)"/>
            <person name="Jia N."/>
            <person name="Wang J."/>
            <person name="Shi W."/>
            <person name="Du L."/>
            <person name="Sun Y."/>
            <person name="Zhan W."/>
            <person name="Jiang J.F."/>
            <person name="Wang Q."/>
            <person name="Zhang B."/>
            <person name="Ji P."/>
            <person name="Bell-Sakyi L."/>
            <person name="Cui X.M."/>
            <person name="Yuan T.T."/>
            <person name="Jiang B.G."/>
            <person name="Yang W.F."/>
            <person name="Lam T.T."/>
            <person name="Chang Q.C."/>
            <person name="Ding S.J."/>
            <person name="Wang X.J."/>
            <person name="Zhu J.G."/>
            <person name="Ruan X.D."/>
            <person name="Zhao L."/>
            <person name="Wei J.T."/>
            <person name="Ye R.Z."/>
            <person name="Que T.C."/>
            <person name="Du C.H."/>
            <person name="Zhou Y.H."/>
            <person name="Cheng J.X."/>
            <person name="Dai P.F."/>
            <person name="Guo W.B."/>
            <person name="Han X.H."/>
            <person name="Huang E.J."/>
            <person name="Li L.F."/>
            <person name="Wei W."/>
            <person name="Gao Y.C."/>
            <person name="Liu J.Z."/>
            <person name="Shao H.Z."/>
            <person name="Wang X."/>
            <person name="Wang C.C."/>
            <person name="Yang T.C."/>
            <person name="Huo Q.B."/>
            <person name="Li W."/>
            <person name="Chen H.Y."/>
            <person name="Chen S.E."/>
            <person name="Zhou L.G."/>
            <person name="Ni X.B."/>
            <person name="Tian J.H."/>
            <person name="Sheng Y."/>
            <person name="Liu T."/>
            <person name="Pan Y.S."/>
            <person name="Xia L.Y."/>
            <person name="Li J."/>
            <person name="Zhao F."/>
            <person name="Cao W.C."/>
        </authorList>
    </citation>
    <scope>NUCLEOTIDE SEQUENCE</scope>
    <source>
        <strain evidence="2">Rsan-2018</strain>
    </source>
</reference>
<dbReference type="AlphaFoldDB" id="A0A9D4SZD4"/>
<name>A0A9D4SZD4_RHISA</name>
<gene>
    <name evidence="2" type="ORF">HPB52_015030</name>
</gene>
<comment type="caution">
    <text evidence="2">The sequence shown here is derived from an EMBL/GenBank/DDBJ whole genome shotgun (WGS) entry which is preliminary data.</text>
</comment>
<evidence type="ECO:0000313" key="3">
    <source>
        <dbReference type="Proteomes" id="UP000821837"/>
    </source>
</evidence>
<organism evidence="2 3">
    <name type="scientific">Rhipicephalus sanguineus</name>
    <name type="common">Brown dog tick</name>
    <name type="synonym">Ixodes sanguineus</name>
    <dbReference type="NCBI Taxonomy" id="34632"/>
    <lineage>
        <taxon>Eukaryota</taxon>
        <taxon>Metazoa</taxon>
        <taxon>Ecdysozoa</taxon>
        <taxon>Arthropoda</taxon>
        <taxon>Chelicerata</taxon>
        <taxon>Arachnida</taxon>
        <taxon>Acari</taxon>
        <taxon>Parasitiformes</taxon>
        <taxon>Ixodida</taxon>
        <taxon>Ixodoidea</taxon>
        <taxon>Ixodidae</taxon>
        <taxon>Rhipicephalinae</taxon>
        <taxon>Rhipicephalus</taxon>
        <taxon>Rhipicephalus</taxon>
    </lineage>
</organism>
<evidence type="ECO:0000256" key="1">
    <source>
        <dbReference type="SAM" id="MobiDB-lite"/>
    </source>
</evidence>
<feature type="compositionally biased region" description="Basic and acidic residues" evidence="1">
    <location>
        <begin position="121"/>
        <end position="131"/>
    </location>
</feature>
<keyword evidence="3" id="KW-1185">Reference proteome</keyword>
<protein>
    <submittedName>
        <fullName evidence="2">Uncharacterized protein</fullName>
    </submittedName>
</protein>
<evidence type="ECO:0000313" key="2">
    <source>
        <dbReference type="EMBL" id="KAH7962249.1"/>
    </source>
</evidence>
<sequence>MSAGKTKKASDVEIQGRHYRIQASVPPSRLSITISNSEHPTPLEKLRPGPATGGDAAARAWFSLAYQSSHLSLSCVVARCPSVVSGNGQCQDATYPEEVRAWIRSEDLKTQRRAVQRLEEALAKQRRKGADDPSNGRGGTRVTVA</sequence>
<feature type="region of interest" description="Disordered" evidence="1">
    <location>
        <begin position="121"/>
        <end position="145"/>
    </location>
</feature>